<feature type="region of interest" description="Disordered" evidence="1">
    <location>
        <begin position="60"/>
        <end position="104"/>
    </location>
</feature>
<feature type="compositionally biased region" description="Polar residues" evidence="1">
    <location>
        <begin position="60"/>
        <end position="71"/>
    </location>
</feature>
<dbReference type="InterPro" id="IPR055278">
    <property type="entry name" value="CDC48c"/>
</dbReference>
<evidence type="ECO:0000256" key="1">
    <source>
        <dbReference type="SAM" id="MobiDB-lite"/>
    </source>
</evidence>
<dbReference type="PANTHER" id="PTHR48470:SF1">
    <property type="entry name" value="CELL DIVISION CONTROL PROTEIN 48 C ISOFORM 1"/>
    <property type="match status" value="1"/>
</dbReference>
<evidence type="ECO:0000259" key="2">
    <source>
        <dbReference type="Pfam" id="PF00004"/>
    </source>
</evidence>
<dbReference type="GO" id="GO:0016887">
    <property type="term" value="F:ATP hydrolysis activity"/>
    <property type="evidence" value="ECO:0007669"/>
    <property type="project" value="InterPro"/>
</dbReference>
<dbReference type="Pfam" id="PF00004">
    <property type="entry name" value="AAA"/>
    <property type="match status" value="1"/>
</dbReference>
<name>A0A5D3DAD3_CUCMM</name>
<dbReference type="AlphaFoldDB" id="A0A5D3DAD3"/>
<dbReference type="Gene3D" id="3.40.50.300">
    <property type="entry name" value="P-loop containing nucleotide triphosphate hydrolases"/>
    <property type="match status" value="1"/>
</dbReference>
<gene>
    <name evidence="3" type="ORF">E5676_scaffold237G001010</name>
</gene>
<feature type="region of interest" description="Disordered" evidence="1">
    <location>
        <begin position="119"/>
        <end position="148"/>
    </location>
</feature>
<evidence type="ECO:0000313" key="4">
    <source>
        <dbReference type="Proteomes" id="UP000321947"/>
    </source>
</evidence>
<comment type="caution">
    <text evidence="3">The sequence shown here is derived from an EMBL/GenBank/DDBJ whole genome shotgun (WGS) entry which is preliminary data.</text>
</comment>
<organism evidence="3 4">
    <name type="scientific">Cucumis melo var. makuwa</name>
    <name type="common">Oriental melon</name>
    <dbReference type="NCBI Taxonomy" id="1194695"/>
    <lineage>
        <taxon>Eukaryota</taxon>
        <taxon>Viridiplantae</taxon>
        <taxon>Streptophyta</taxon>
        <taxon>Embryophyta</taxon>
        <taxon>Tracheophyta</taxon>
        <taxon>Spermatophyta</taxon>
        <taxon>Magnoliopsida</taxon>
        <taxon>eudicotyledons</taxon>
        <taxon>Gunneridae</taxon>
        <taxon>Pentapetalae</taxon>
        <taxon>rosids</taxon>
        <taxon>fabids</taxon>
        <taxon>Cucurbitales</taxon>
        <taxon>Cucurbitaceae</taxon>
        <taxon>Benincaseae</taxon>
        <taxon>Cucumis</taxon>
    </lineage>
</organism>
<dbReference type="SUPFAM" id="SSF52540">
    <property type="entry name" value="P-loop containing nucleoside triphosphate hydrolases"/>
    <property type="match status" value="1"/>
</dbReference>
<sequence length="321" mass="35653">MAGGKSPSVVNRGLLLQRIKSCRHKCSTVDDIVDHLQSTYRDYRALKKLPFTSIVQQTLNKTPKSIPSSPNKIKRQLQDSKNEDADCSTIGKKRAKRGDLGEQRLQNTENMHLKRIQHNNQDGSSSSLSSSSDFGNSGDGAVSTSEDAIYGEKVEPKFDLMKSMLRTSYAESKKLKNEHLEKSMELEVAIDDKVAEKIIMGNEGNANKEILRKEKQSSLNGEEIEGPWFKDLGGMKSVLDELKMEVIVPLYHPQLPLWLGVRPMAGILLHGPPGCGKTKLAHAIANETRVPFYKISATEIVSGVSGTFSSCTNSRNYVFEW</sequence>
<dbReference type="GO" id="GO:0051301">
    <property type="term" value="P:cell division"/>
    <property type="evidence" value="ECO:0007669"/>
    <property type="project" value="UniProtKB-KW"/>
</dbReference>
<dbReference type="GO" id="GO:0005524">
    <property type="term" value="F:ATP binding"/>
    <property type="evidence" value="ECO:0007669"/>
    <property type="project" value="InterPro"/>
</dbReference>
<protein>
    <submittedName>
        <fullName evidence="3">Cell division control protein 48-like protein C-like</fullName>
    </submittedName>
</protein>
<proteinExistence type="predicted"/>
<keyword evidence="3" id="KW-0132">Cell division</keyword>
<dbReference type="PANTHER" id="PTHR48470">
    <property type="entry name" value="CELL DIVISION CONTROL PROTEIN 48 C ISOFORM 1"/>
    <property type="match status" value="1"/>
</dbReference>
<dbReference type="Proteomes" id="UP000321947">
    <property type="component" value="Unassembled WGS sequence"/>
</dbReference>
<feature type="domain" description="ATPase AAA-type core" evidence="2">
    <location>
        <begin position="267"/>
        <end position="305"/>
    </location>
</feature>
<dbReference type="InterPro" id="IPR027417">
    <property type="entry name" value="P-loop_NTPase"/>
</dbReference>
<accession>A0A5D3DAD3</accession>
<keyword evidence="3" id="KW-0131">Cell cycle</keyword>
<evidence type="ECO:0000313" key="3">
    <source>
        <dbReference type="EMBL" id="TYK20523.1"/>
    </source>
</evidence>
<feature type="compositionally biased region" description="Low complexity" evidence="1">
    <location>
        <begin position="122"/>
        <end position="140"/>
    </location>
</feature>
<dbReference type="EMBL" id="SSTD01006251">
    <property type="protein sequence ID" value="TYK20523.1"/>
    <property type="molecule type" value="Genomic_DNA"/>
</dbReference>
<dbReference type="InterPro" id="IPR003959">
    <property type="entry name" value="ATPase_AAA_core"/>
</dbReference>
<reference evidence="3 4" key="1">
    <citation type="submission" date="2019-08" db="EMBL/GenBank/DDBJ databases">
        <title>Draft genome sequences of two oriental melons (Cucumis melo L. var makuwa).</title>
        <authorList>
            <person name="Kwon S.-Y."/>
        </authorList>
    </citation>
    <scope>NUCLEOTIDE SEQUENCE [LARGE SCALE GENOMIC DNA]</scope>
    <source>
        <strain evidence="4">cv. Chang Bougi</strain>
        <tissue evidence="3">Leaf</tissue>
    </source>
</reference>